<accession>A0ABR3JX91</accession>
<name>A0ABR3JX91_9AGAR</name>
<keyword evidence="3" id="KW-1185">Reference proteome</keyword>
<protein>
    <submittedName>
        <fullName evidence="2">Uncharacterized protein</fullName>
    </submittedName>
</protein>
<sequence length="251" mass="27017">MMFNSRLIVSLVVITVLGASNINALPLEGDNVVLARRGAGHASGHASGHGTTGGFASGAGRRVVVRLKRITKSAYKKGKAEMDRAIEEANRTGAWKEEAEDNIRDYVEDRLTDGIVKYFERTTRIVSADMPRSQPGCTSDGSDTVQVEFNEGSEEENAAMLNTVAAKFATVVQLGDLCPELAKAKTHAPTSQLTKDGKLKLHLDGSEPDEAAFYPNDPAQKIPKAKNFGEKFVDPGLRAKFTNVVDSPTKA</sequence>
<proteinExistence type="predicted"/>
<comment type="caution">
    <text evidence="2">The sequence shown here is derived from an EMBL/GenBank/DDBJ whole genome shotgun (WGS) entry which is preliminary data.</text>
</comment>
<feature type="signal peptide" evidence="1">
    <location>
        <begin position="1"/>
        <end position="24"/>
    </location>
</feature>
<reference evidence="3" key="1">
    <citation type="submission" date="2024-06" db="EMBL/GenBank/DDBJ databases">
        <title>Multi-omics analyses provide insights into the biosynthesis of the anticancer antibiotic pleurotin in Hohenbuehelia grisea.</title>
        <authorList>
            <person name="Weaver J.A."/>
            <person name="Alberti F."/>
        </authorList>
    </citation>
    <scope>NUCLEOTIDE SEQUENCE [LARGE SCALE GENOMIC DNA]</scope>
    <source>
        <strain evidence="3">T-177</strain>
    </source>
</reference>
<evidence type="ECO:0000256" key="1">
    <source>
        <dbReference type="SAM" id="SignalP"/>
    </source>
</evidence>
<feature type="chain" id="PRO_5045754298" evidence="1">
    <location>
        <begin position="25"/>
        <end position="251"/>
    </location>
</feature>
<dbReference type="EMBL" id="JASNQZ010000001">
    <property type="protein sequence ID" value="KAL0960529.1"/>
    <property type="molecule type" value="Genomic_DNA"/>
</dbReference>
<keyword evidence="1" id="KW-0732">Signal</keyword>
<gene>
    <name evidence="2" type="ORF">HGRIS_005566</name>
</gene>
<evidence type="ECO:0000313" key="3">
    <source>
        <dbReference type="Proteomes" id="UP001556367"/>
    </source>
</evidence>
<evidence type="ECO:0000313" key="2">
    <source>
        <dbReference type="EMBL" id="KAL0960529.1"/>
    </source>
</evidence>
<organism evidence="2 3">
    <name type="scientific">Hohenbuehelia grisea</name>
    <dbReference type="NCBI Taxonomy" id="104357"/>
    <lineage>
        <taxon>Eukaryota</taxon>
        <taxon>Fungi</taxon>
        <taxon>Dikarya</taxon>
        <taxon>Basidiomycota</taxon>
        <taxon>Agaricomycotina</taxon>
        <taxon>Agaricomycetes</taxon>
        <taxon>Agaricomycetidae</taxon>
        <taxon>Agaricales</taxon>
        <taxon>Pleurotineae</taxon>
        <taxon>Pleurotaceae</taxon>
        <taxon>Hohenbuehelia</taxon>
    </lineage>
</organism>
<dbReference type="Proteomes" id="UP001556367">
    <property type="component" value="Unassembled WGS sequence"/>
</dbReference>